<comment type="similarity">
    <text evidence="2">Belongs to the PpiC/parvulin rotamase family.</text>
</comment>
<evidence type="ECO:0000256" key="2">
    <source>
        <dbReference type="ARBA" id="ARBA00007656"/>
    </source>
</evidence>
<evidence type="ECO:0000256" key="9">
    <source>
        <dbReference type="SAM" id="MobiDB-lite"/>
    </source>
</evidence>
<evidence type="ECO:0000256" key="6">
    <source>
        <dbReference type="ARBA" id="ARBA00030642"/>
    </source>
</evidence>
<dbReference type="SUPFAM" id="SSF109998">
    <property type="entry name" value="Triger factor/SurA peptide-binding domain-like"/>
    <property type="match status" value="1"/>
</dbReference>
<dbReference type="SUPFAM" id="SSF54534">
    <property type="entry name" value="FKBP-like"/>
    <property type="match status" value="1"/>
</dbReference>
<reference evidence="12 13" key="1">
    <citation type="journal article" date="2004" name="Proc. Natl. Acad. Sci. U.S.A.">
        <title>The louse-borne human pathogen Bartonella quintana is a genomic derivative of the zoonotic agent Bartonella henselae.</title>
        <authorList>
            <person name="Alsmark U.C.M."/>
            <person name="Frank A.C."/>
            <person name="Karlberg E.O."/>
            <person name="Legault B.-A."/>
            <person name="Ardell D.H."/>
            <person name="Canbaeck B."/>
            <person name="Eriksson A.-S."/>
            <person name="Naeslund A.K."/>
            <person name="Handley S.A."/>
            <person name="Huvet M."/>
            <person name="La Scola B."/>
            <person name="Holmberg M."/>
            <person name="Andersson S.G.E."/>
        </authorList>
    </citation>
    <scope>NUCLEOTIDE SEQUENCE [LARGE SCALE GENOMIC DNA]</scope>
    <source>
        <strain evidence="12 13">Toulouse</strain>
    </source>
</reference>
<evidence type="ECO:0000256" key="10">
    <source>
        <dbReference type="SAM" id="SignalP"/>
    </source>
</evidence>
<feature type="chain" id="PRO_5007771798" description="Parvulin-like PPIase" evidence="10">
    <location>
        <begin position="25"/>
        <end position="317"/>
    </location>
</feature>
<dbReference type="InterPro" id="IPR050245">
    <property type="entry name" value="PrsA_foldase"/>
</dbReference>
<evidence type="ECO:0000256" key="1">
    <source>
        <dbReference type="ARBA" id="ARBA00000971"/>
    </source>
</evidence>
<dbReference type="PANTHER" id="PTHR47245">
    <property type="entry name" value="PEPTIDYLPROLYL ISOMERASE"/>
    <property type="match status" value="1"/>
</dbReference>
<proteinExistence type="inferred from homology"/>
<sequence length="317" mass="35705">MKFNFITLFLTSTLLASTSLGVMAQKSVESASNDLKNLEKASEKTVPPSHVMAVIDGKEITAGQLDELALEINPNLVRFPDEQRRITVLKAYLDMQVLAKAAISKGIDKTEAYDKRMAVMRDNVLQQLYFKQMIVDQISDTDLETLYNKEVAALPKEDEVKARHILVKTKKEAEAIIKRLSKGESFEAVAKKNSTDGSAAVGGDLGYFSHGQMVKPFEDAAFGLKVGEYTKKPVESPFGWHVIKVEDRRLKQPPIFDDVKEMLRTQLIKERYQKLIVDLRNTIDVKYPDPNVIKLMQSLNQNETPLPDETSDEEEAQ</sequence>
<dbReference type="KEGG" id="bqu:BQ01880"/>
<dbReference type="InterPro" id="IPR000297">
    <property type="entry name" value="PPIase_PpiC"/>
</dbReference>
<feature type="domain" description="PpiC" evidence="11">
    <location>
        <begin position="157"/>
        <end position="247"/>
    </location>
</feature>
<evidence type="ECO:0000256" key="7">
    <source>
        <dbReference type="ARBA" id="ARBA00031484"/>
    </source>
</evidence>
<evidence type="ECO:0000256" key="8">
    <source>
        <dbReference type="PROSITE-ProRule" id="PRU00278"/>
    </source>
</evidence>
<evidence type="ECO:0000256" key="4">
    <source>
        <dbReference type="ARBA" id="ARBA00018370"/>
    </source>
</evidence>
<dbReference type="GO" id="GO:0003755">
    <property type="term" value="F:peptidyl-prolyl cis-trans isomerase activity"/>
    <property type="evidence" value="ECO:0007669"/>
    <property type="project" value="UniProtKB-KW"/>
</dbReference>
<feature type="signal peptide" evidence="10">
    <location>
        <begin position="1"/>
        <end position="24"/>
    </location>
</feature>
<dbReference type="Gene3D" id="3.10.50.40">
    <property type="match status" value="1"/>
</dbReference>
<evidence type="ECO:0000313" key="12">
    <source>
        <dbReference type="EMBL" id="CAF25691.1"/>
    </source>
</evidence>
<dbReference type="Proteomes" id="UP000000597">
    <property type="component" value="Chromosome"/>
</dbReference>
<dbReference type="Pfam" id="PF13616">
    <property type="entry name" value="Rotamase_3"/>
    <property type="match status" value="1"/>
</dbReference>
<dbReference type="eggNOG" id="COG0760">
    <property type="taxonomic scope" value="Bacteria"/>
</dbReference>
<keyword evidence="5 8" id="KW-0697">Rotamase</keyword>
<dbReference type="EMBL" id="BX897700">
    <property type="protein sequence ID" value="CAF25691.1"/>
    <property type="molecule type" value="Genomic_DNA"/>
</dbReference>
<dbReference type="HOGENOM" id="CLU_034646_1_0_5"/>
<dbReference type="PROSITE" id="PS50198">
    <property type="entry name" value="PPIC_PPIASE_2"/>
    <property type="match status" value="1"/>
</dbReference>
<dbReference type="PANTHER" id="PTHR47245:SF2">
    <property type="entry name" value="PEPTIDYL-PROLYL CIS-TRANS ISOMERASE HP_0175-RELATED"/>
    <property type="match status" value="1"/>
</dbReference>
<organism evidence="12 13">
    <name type="scientific">Bartonella quintana (strain Toulouse)</name>
    <name type="common">Rochalimaea quintana</name>
    <dbReference type="NCBI Taxonomy" id="283165"/>
    <lineage>
        <taxon>Bacteria</taxon>
        <taxon>Pseudomonadati</taxon>
        <taxon>Pseudomonadota</taxon>
        <taxon>Alphaproteobacteria</taxon>
        <taxon>Hyphomicrobiales</taxon>
        <taxon>Bartonellaceae</taxon>
        <taxon>Bartonella</taxon>
    </lineage>
</organism>
<accession>A0A0H3LV27</accession>
<feature type="region of interest" description="Disordered" evidence="9">
    <location>
        <begin position="298"/>
        <end position="317"/>
    </location>
</feature>
<dbReference type="PROSITE" id="PS01096">
    <property type="entry name" value="PPIC_PPIASE_1"/>
    <property type="match status" value="1"/>
</dbReference>
<dbReference type="EC" id="5.2.1.8" evidence="3"/>
<evidence type="ECO:0000256" key="3">
    <source>
        <dbReference type="ARBA" id="ARBA00013194"/>
    </source>
</evidence>
<keyword evidence="10" id="KW-0732">Signal</keyword>
<comment type="catalytic activity">
    <reaction evidence="1">
        <text>[protein]-peptidylproline (omega=180) = [protein]-peptidylproline (omega=0)</text>
        <dbReference type="Rhea" id="RHEA:16237"/>
        <dbReference type="Rhea" id="RHEA-COMP:10747"/>
        <dbReference type="Rhea" id="RHEA-COMP:10748"/>
        <dbReference type="ChEBI" id="CHEBI:83833"/>
        <dbReference type="ChEBI" id="CHEBI:83834"/>
        <dbReference type="EC" id="5.2.1.8"/>
    </reaction>
</comment>
<evidence type="ECO:0000313" key="13">
    <source>
        <dbReference type="Proteomes" id="UP000000597"/>
    </source>
</evidence>
<dbReference type="AlphaFoldDB" id="A0A0H3LV27"/>
<dbReference type="GeneID" id="56532574"/>
<gene>
    <name evidence="12" type="ordered locus">BQ01880</name>
</gene>
<keyword evidence="8 12" id="KW-0413">Isomerase</keyword>
<dbReference type="InterPro" id="IPR046357">
    <property type="entry name" value="PPIase_dom_sf"/>
</dbReference>
<name>A0A0H3LV27_BARQU</name>
<evidence type="ECO:0000259" key="11">
    <source>
        <dbReference type="PROSITE" id="PS50198"/>
    </source>
</evidence>
<dbReference type="OrthoDB" id="14196at2"/>
<evidence type="ECO:0000256" key="5">
    <source>
        <dbReference type="ARBA" id="ARBA00023110"/>
    </source>
</evidence>
<dbReference type="RefSeq" id="WP_011179006.1">
    <property type="nucleotide sequence ID" value="NC_005955.1"/>
</dbReference>
<protein>
    <recommendedName>
        <fullName evidence="4">Parvulin-like PPIase</fullName>
        <ecNumber evidence="3">5.2.1.8</ecNumber>
    </recommendedName>
    <alternativeName>
        <fullName evidence="6">Peptidyl-prolyl cis-trans isomerase plp</fullName>
    </alternativeName>
    <alternativeName>
        <fullName evidence="7">Rotamase plp</fullName>
    </alternativeName>
</protein>
<dbReference type="InterPro" id="IPR023058">
    <property type="entry name" value="PPIase_PpiC_CS"/>
</dbReference>
<dbReference type="InterPro" id="IPR027304">
    <property type="entry name" value="Trigger_fact/SurA_dom_sf"/>
</dbReference>